<dbReference type="InterPro" id="IPR013037">
    <property type="entry name" value="Clathrin_b-adaptin_app_Ig-like"/>
</dbReference>
<dbReference type="AlphaFoldDB" id="A0A238BJ30"/>
<keyword evidence="3" id="KW-1185">Reference proteome</keyword>
<feature type="compositionally biased region" description="Pro residues" evidence="1">
    <location>
        <begin position="54"/>
        <end position="64"/>
    </location>
</feature>
<evidence type="ECO:0000313" key="2">
    <source>
        <dbReference type="EMBL" id="OZC05497.1"/>
    </source>
</evidence>
<feature type="non-terminal residue" evidence="2">
    <location>
        <position position="1"/>
    </location>
</feature>
<protein>
    <submittedName>
        <fullName evidence="2">Uncharacterized protein</fullName>
    </submittedName>
</protein>
<dbReference type="Proteomes" id="UP000242913">
    <property type="component" value="Unassembled WGS sequence"/>
</dbReference>
<reference evidence="2 3" key="1">
    <citation type="submission" date="2015-12" db="EMBL/GenBank/DDBJ databases">
        <title>Draft genome of the nematode, Onchocerca flexuosa.</title>
        <authorList>
            <person name="Mitreva M."/>
        </authorList>
    </citation>
    <scope>NUCLEOTIDE SEQUENCE [LARGE SCALE GENOMIC DNA]</scope>
    <source>
        <strain evidence="2">Red Deer</strain>
    </source>
</reference>
<gene>
    <name evidence="2" type="ORF">X798_07529</name>
</gene>
<organism evidence="2 3">
    <name type="scientific">Onchocerca flexuosa</name>
    <dbReference type="NCBI Taxonomy" id="387005"/>
    <lineage>
        <taxon>Eukaryota</taxon>
        <taxon>Metazoa</taxon>
        <taxon>Ecdysozoa</taxon>
        <taxon>Nematoda</taxon>
        <taxon>Chromadorea</taxon>
        <taxon>Rhabditida</taxon>
        <taxon>Spirurina</taxon>
        <taxon>Spiruromorpha</taxon>
        <taxon>Filarioidea</taxon>
        <taxon>Onchocercidae</taxon>
        <taxon>Onchocerca</taxon>
    </lineage>
</organism>
<name>A0A238BJ30_9BILA</name>
<feature type="compositionally biased region" description="Polar residues" evidence="1">
    <location>
        <begin position="38"/>
        <end position="49"/>
    </location>
</feature>
<evidence type="ECO:0000256" key="1">
    <source>
        <dbReference type="SAM" id="MobiDB-lite"/>
    </source>
</evidence>
<dbReference type="OrthoDB" id="10254310at2759"/>
<dbReference type="GO" id="GO:0016192">
    <property type="term" value="P:vesicle-mediated transport"/>
    <property type="evidence" value="ECO:0007669"/>
    <property type="project" value="InterPro"/>
</dbReference>
<evidence type="ECO:0000313" key="3">
    <source>
        <dbReference type="Proteomes" id="UP000242913"/>
    </source>
</evidence>
<sequence>MGSYQPAPMSSGLDDLLGLGSDGLLGDVGGTYSPPTIPTQGSLPQTNTGGIFGAPPPAPIPPAPAVSFGQTTMPSVGLAAPAPVTASVSNPFTSLNDLFGGPAMDVSVLPGQTGYVAPKTVWLEASKGKGTQIEGTFFRRGGQIFMDMTFTN</sequence>
<dbReference type="EMBL" id="KZ270948">
    <property type="protein sequence ID" value="OZC05497.1"/>
    <property type="molecule type" value="Genomic_DNA"/>
</dbReference>
<feature type="region of interest" description="Disordered" evidence="1">
    <location>
        <begin position="27"/>
        <end position="67"/>
    </location>
</feature>
<dbReference type="SUPFAM" id="SSF49348">
    <property type="entry name" value="Clathrin adaptor appendage domain"/>
    <property type="match status" value="1"/>
</dbReference>
<dbReference type="InterPro" id="IPR013041">
    <property type="entry name" value="Clathrin_app_Ig-like_sf"/>
</dbReference>
<accession>A0A238BJ30</accession>
<feature type="non-terminal residue" evidence="2">
    <location>
        <position position="152"/>
    </location>
</feature>
<dbReference type="GO" id="GO:0006886">
    <property type="term" value="P:intracellular protein transport"/>
    <property type="evidence" value="ECO:0007669"/>
    <property type="project" value="InterPro"/>
</dbReference>
<proteinExistence type="predicted"/>
<dbReference type="Gene3D" id="2.60.40.1150">
    <property type="match status" value="1"/>
</dbReference>